<comment type="caution">
    <text evidence="5">The sequence shown here is derived from an EMBL/GenBank/DDBJ whole genome shotgun (WGS) entry which is preliminary data.</text>
</comment>
<feature type="domain" description="DUF3048" evidence="4">
    <location>
        <begin position="243"/>
        <end position="350"/>
    </location>
</feature>
<dbReference type="Proteomes" id="UP000886876">
    <property type="component" value="Unassembled WGS sequence"/>
</dbReference>
<reference evidence="5" key="2">
    <citation type="journal article" date="2021" name="PeerJ">
        <title>Extensive microbial diversity within the chicken gut microbiome revealed by metagenomics and culture.</title>
        <authorList>
            <person name="Gilroy R."/>
            <person name="Ravi A."/>
            <person name="Getino M."/>
            <person name="Pursley I."/>
            <person name="Horton D.L."/>
            <person name="Alikhan N.F."/>
            <person name="Baker D."/>
            <person name="Gharbi K."/>
            <person name="Hall N."/>
            <person name="Watson M."/>
            <person name="Adriaenssens E.M."/>
            <person name="Foster-Nyarko E."/>
            <person name="Jarju S."/>
            <person name="Secka A."/>
            <person name="Antonio M."/>
            <person name="Oren A."/>
            <person name="Chaudhuri R.R."/>
            <person name="La Ragione R."/>
            <person name="Hildebrand F."/>
            <person name="Pallen M.J."/>
        </authorList>
    </citation>
    <scope>NUCLEOTIDE SEQUENCE</scope>
    <source>
        <strain evidence="5">ChiHecec3B27-6122</strain>
    </source>
</reference>
<sequence length="367" mass="40203">MKKLLFAVLVFALLLSLTACGTEPPVQSGLPEPVTDGTPAPTAEATAEPTPSPTPLPYTNPLSGEPMEEDISGQRPFAIMINNIQQALPQCGVSQAEIVYEIPAEGGVTRMMAIFTDISDIERIGSLRSIRPYYADVGLSYDAIVIHAGGSEESYTEMSGYDVDHLDGVLGTYVEGAFYRDPDRMQYGLEHSLFSIGAKLIEAAEDQGFSLTHEAGAYDYGLTFSDTAAEQCTDEALYASIGFNSFKTTDFEYNEDDGLYYAFEYGSEYMDDEYGVQMSFKNLLFLETDVSVIDDVGRLRVRTTGTGEGWFVCGGKCVEITWEREMNTDAFRYYLKDGTPLELGVGSTYIGVRPGYGSSVTFDKEAQ</sequence>
<organism evidence="5 6">
    <name type="scientific">Candidatus Scatomorpha pullistercoris</name>
    <dbReference type="NCBI Taxonomy" id="2840929"/>
    <lineage>
        <taxon>Bacteria</taxon>
        <taxon>Bacillati</taxon>
        <taxon>Bacillota</taxon>
        <taxon>Clostridia</taxon>
        <taxon>Eubacteriales</taxon>
        <taxon>Candidatus Scatomorpha</taxon>
    </lineage>
</organism>
<feature type="chain" id="PRO_5039335132" evidence="2">
    <location>
        <begin position="22"/>
        <end position="367"/>
    </location>
</feature>
<gene>
    <name evidence="5" type="ORF">IAD42_09605</name>
</gene>
<evidence type="ECO:0000256" key="2">
    <source>
        <dbReference type="SAM" id="SignalP"/>
    </source>
</evidence>
<feature type="region of interest" description="Disordered" evidence="1">
    <location>
        <begin position="24"/>
        <end position="69"/>
    </location>
</feature>
<feature type="domain" description="DUF3048" evidence="3">
    <location>
        <begin position="62"/>
        <end position="210"/>
    </location>
</feature>
<feature type="signal peptide" evidence="2">
    <location>
        <begin position="1"/>
        <end position="21"/>
    </location>
</feature>
<dbReference type="Pfam" id="PF11258">
    <property type="entry name" value="DUF3048"/>
    <property type="match status" value="1"/>
</dbReference>
<evidence type="ECO:0000259" key="3">
    <source>
        <dbReference type="Pfam" id="PF11258"/>
    </source>
</evidence>
<dbReference type="Pfam" id="PF17479">
    <property type="entry name" value="DUF3048_C"/>
    <property type="match status" value="1"/>
</dbReference>
<proteinExistence type="predicted"/>
<dbReference type="EMBL" id="DVJS01000242">
    <property type="protein sequence ID" value="HIS98219.1"/>
    <property type="molecule type" value="Genomic_DNA"/>
</dbReference>
<accession>A0A9D1G7Q1</accession>
<dbReference type="Gene3D" id="3.50.90.10">
    <property type="entry name" value="YerB-like"/>
    <property type="match status" value="1"/>
</dbReference>
<reference evidence="5" key="1">
    <citation type="submission" date="2020-10" db="EMBL/GenBank/DDBJ databases">
        <authorList>
            <person name="Gilroy R."/>
        </authorList>
    </citation>
    <scope>NUCLEOTIDE SEQUENCE</scope>
    <source>
        <strain evidence="5">ChiHecec3B27-6122</strain>
    </source>
</reference>
<evidence type="ECO:0000259" key="4">
    <source>
        <dbReference type="Pfam" id="PF17479"/>
    </source>
</evidence>
<dbReference type="SUPFAM" id="SSF159774">
    <property type="entry name" value="YerB-like"/>
    <property type="match status" value="1"/>
</dbReference>
<name>A0A9D1G7Q1_9FIRM</name>
<dbReference type="InterPro" id="IPR023158">
    <property type="entry name" value="YerB-like_sf"/>
</dbReference>
<feature type="compositionally biased region" description="Low complexity" evidence="1">
    <location>
        <begin position="38"/>
        <end position="49"/>
    </location>
</feature>
<dbReference type="InterPro" id="IPR021416">
    <property type="entry name" value="DUF3048_N"/>
</dbReference>
<evidence type="ECO:0000256" key="1">
    <source>
        <dbReference type="SAM" id="MobiDB-lite"/>
    </source>
</evidence>
<evidence type="ECO:0000313" key="6">
    <source>
        <dbReference type="Proteomes" id="UP000886876"/>
    </source>
</evidence>
<evidence type="ECO:0000313" key="5">
    <source>
        <dbReference type="EMBL" id="HIS98219.1"/>
    </source>
</evidence>
<dbReference type="InterPro" id="IPR035328">
    <property type="entry name" value="DUF3048_C"/>
</dbReference>
<dbReference type="PROSITE" id="PS51257">
    <property type="entry name" value="PROKAR_LIPOPROTEIN"/>
    <property type="match status" value="1"/>
</dbReference>
<keyword evidence="2" id="KW-0732">Signal</keyword>
<dbReference type="AlphaFoldDB" id="A0A9D1G7Q1"/>
<protein>
    <submittedName>
        <fullName evidence="5">DUF3048 domain-containing protein</fullName>
    </submittedName>
</protein>